<dbReference type="SMR" id="A0A1U8DVG9"/>
<keyword evidence="4" id="KW-1185">Reference proteome</keyword>
<keyword evidence="1" id="KW-0175">Coiled coil</keyword>
<feature type="region of interest" description="Disordered" evidence="2">
    <location>
        <begin position="435"/>
        <end position="477"/>
    </location>
</feature>
<organism evidence="3 4">
    <name type="scientific">Capsicum annuum</name>
    <name type="common">Capsicum pepper</name>
    <dbReference type="NCBI Taxonomy" id="4072"/>
    <lineage>
        <taxon>Eukaryota</taxon>
        <taxon>Viridiplantae</taxon>
        <taxon>Streptophyta</taxon>
        <taxon>Embryophyta</taxon>
        <taxon>Tracheophyta</taxon>
        <taxon>Spermatophyta</taxon>
        <taxon>Magnoliopsida</taxon>
        <taxon>eudicotyledons</taxon>
        <taxon>Gunneridae</taxon>
        <taxon>Pentapetalae</taxon>
        <taxon>asterids</taxon>
        <taxon>lamiids</taxon>
        <taxon>Solanales</taxon>
        <taxon>Solanaceae</taxon>
        <taxon>Solanoideae</taxon>
        <taxon>Capsiceae</taxon>
        <taxon>Capsicum</taxon>
    </lineage>
</organism>
<evidence type="ECO:0000256" key="1">
    <source>
        <dbReference type="SAM" id="Coils"/>
    </source>
</evidence>
<feature type="compositionally biased region" description="Polar residues" evidence="2">
    <location>
        <begin position="593"/>
        <end position="612"/>
    </location>
</feature>
<feature type="region of interest" description="Disordered" evidence="2">
    <location>
        <begin position="496"/>
        <end position="515"/>
    </location>
</feature>
<evidence type="ECO:0000313" key="4">
    <source>
        <dbReference type="Proteomes" id="UP000222542"/>
    </source>
</evidence>
<evidence type="ECO:0000256" key="2">
    <source>
        <dbReference type="SAM" id="MobiDB-lite"/>
    </source>
</evidence>
<feature type="coiled-coil region" evidence="1">
    <location>
        <begin position="220"/>
        <end position="322"/>
    </location>
</feature>
<sequence length="661" mass="74908">MYKSEKKMEREEKKKQKEEEELLVVKLKQGVLVGKRGGTCTTPSPTWKIGLAQTDGSLLQDLPFASNSASLSVRKLGANLWEFQPQVKKVVKMSKIGPLPQNHKDKSKLPTQPTDPPHSPPQQPTSTSSLGRDIAASLRQHHHHLIAKNGGAQSLESPASYCSSMEMAPYKPVETPTSSKDIKGKSGKSSYSLKTSAELLKILNRIWSLEEQQASNMSLVKALRKEVDHSQRRVKELQEEKKRDKEEINELMMLIDEYRIGRKNKKHSRAEEAVKILTDELRDERKLRKHSENLHRKLARELAEVKSSFSNALKELEREREARIMLEELCDEFAYGIKEYEEVARFLKSKVSKDQILTEEKDGLIIHISEAWLDERMQMKQAQRRHDPAEKKTIVDKLRSEIQTFLKARQSSDCGNNVLNLKGAKESRLRRHSLESFHLNNPASAPRIDKEDEDSFDNASESNRGLSGKHDGISCIKKDDEFTPDIHVEKIAQSNPPQTEIETKISKDPEVSSSRIQPEEKIFEAMVVKETPVEGNDSCVLKKPVTKQRKFQKRKNNLTKAGNSLLNKLLKDQSLPSEAMTPPNDDKHMEQSFDPTTFTGPASPVQKWTSKVTPPDSEVIESSSKLPPGVKENTLKAKLLEARIESQQLQPRPMKGLSEVP</sequence>
<accession>A0A1U8DVG9</accession>
<evidence type="ECO:0000313" key="3">
    <source>
        <dbReference type="EMBL" id="PHT74599.1"/>
    </source>
</evidence>
<protein>
    <submittedName>
        <fullName evidence="3">Uncharacterized protein</fullName>
    </submittedName>
</protein>
<dbReference type="InterPro" id="IPR043424">
    <property type="entry name" value="BLT-like"/>
</dbReference>
<feature type="compositionally biased region" description="Basic and acidic residues" evidence="2">
    <location>
        <begin position="501"/>
        <end position="510"/>
    </location>
</feature>
<comment type="caution">
    <text evidence="3">The sequence shown here is derived from an EMBL/GenBank/DDBJ whole genome shotgun (WGS) entry which is preliminary data.</text>
</comment>
<feature type="region of interest" description="Disordered" evidence="2">
    <location>
        <begin position="92"/>
        <end position="130"/>
    </location>
</feature>
<feature type="coiled-coil region" evidence="1">
    <location>
        <begin position="1"/>
        <end position="28"/>
    </location>
</feature>
<dbReference type="OMA" id="IHISEAW"/>
<reference evidence="3 4" key="1">
    <citation type="journal article" date="2014" name="Nat. Genet.">
        <title>Genome sequence of the hot pepper provides insights into the evolution of pungency in Capsicum species.</title>
        <authorList>
            <person name="Kim S."/>
            <person name="Park M."/>
            <person name="Yeom S.I."/>
            <person name="Kim Y.M."/>
            <person name="Lee J.M."/>
            <person name="Lee H.A."/>
            <person name="Seo E."/>
            <person name="Choi J."/>
            <person name="Cheong K."/>
            <person name="Kim K.T."/>
            <person name="Jung K."/>
            <person name="Lee G.W."/>
            <person name="Oh S.K."/>
            <person name="Bae C."/>
            <person name="Kim S.B."/>
            <person name="Lee H.Y."/>
            <person name="Kim S.Y."/>
            <person name="Kim M.S."/>
            <person name="Kang B.C."/>
            <person name="Jo Y.D."/>
            <person name="Yang H.B."/>
            <person name="Jeong H.J."/>
            <person name="Kang W.H."/>
            <person name="Kwon J.K."/>
            <person name="Shin C."/>
            <person name="Lim J.Y."/>
            <person name="Park J.H."/>
            <person name="Huh J.H."/>
            <person name="Kim J.S."/>
            <person name="Kim B.D."/>
            <person name="Cohen O."/>
            <person name="Paran I."/>
            <person name="Suh M.C."/>
            <person name="Lee S.B."/>
            <person name="Kim Y.K."/>
            <person name="Shin Y."/>
            <person name="Noh S.J."/>
            <person name="Park J."/>
            <person name="Seo Y.S."/>
            <person name="Kwon S.Y."/>
            <person name="Kim H.A."/>
            <person name="Park J.M."/>
            <person name="Kim H.J."/>
            <person name="Choi S.B."/>
            <person name="Bosland P.W."/>
            <person name="Reeves G."/>
            <person name="Jo S.H."/>
            <person name="Lee B.W."/>
            <person name="Cho H.T."/>
            <person name="Choi H.S."/>
            <person name="Lee M.S."/>
            <person name="Yu Y."/>
            <person name="Do Choi Y."/>
            <person name="Park B.S."/>
            <person name="van Deynze A."/>
            <person name="Ashrafi H."/>
            <person name="Hill T."/>
            <person name="Kim W.T."/>
            <person name="Pai H.S."/>
            <person name="Ahn H.K."/>
            <person name="Yeam I."/>
            <person name="Giovannoni J.J."/>
            <person name="Rose J.K."/>
            <person name="Sorensen I."/>
            <person name="Lee S.J."/>
            <person name="Kim R.W."/>
            <person name="Choi I.Y."/>
            <person name="Choi B.S."/>
            <person name="Lim J.S."/>
            <person name="Lee Y.H."/>
            <person name="Choi D."/>
        </authorList>
    </citation>
    <scope>NUCLEOTIDE SEQUENCE [LARGE SCALE GENOMIC DNA]</scope>
    <source>
        <strain evidence="4">cv. CM334</strain>
    </source>
</reference>
<dbReference type="Proteomes" id="UP000222542">
    <property type="component" value="Unassembled WGS sequence"/>
</dbReference>
<name>A0A1U8DVG9_CAPAN</name>
<dbReference type="PANTHER" id="PTHR31071:SF54">
    <property type="match status" value="1"/>
</dbReference>
<feature type="region of interest" description="Disordered" evidence="2">
    <location>
        <begin position="571"/>
        <end position="631"/>
    </location>
</feature>
<feature type="compositionally biased region" description="Basic and acidic residues" evidence="2">
    <location>
        <begin position="468"/>
        <end position="477"/>
    </location>
</feature>
<dbReference type="KEGG" id="cann:107839246"/>
<dbReference type="PANTHER" id="PTHR31071">
    <property type="entry name" value="GB|AAF24581.1"/>
    <property type="match status" value="1"/>
</dbReference>
<reference evidence="3 4" key="2">
    <citation type="journal article" date="2017" name="Genome Biol.">
        <title>New reference genome sequences of hot pepper reveal the massive evolution of plant disease-resistance genes by retroduplication.</title>
        <authorList>
            <person name="Kim S."/>
            <person name="Park J."/>
            <person name="Yeom S.I."/>
            <person name="Kim Y.M."/>
            <person name="Seo E."/>
            <person name="Kim K.T."/>
            <person name="Kim M.S."/>
            <person name="Lee J.M."/>
            <person name="Cheong K."/>
            <person name="Shin H.S."/>
            <person name="Kim S.B."/>
            <person name="Han K."/>
            <person name="Lee J."/>
            <person name="Park M."/>
            <person name="Lee H.A."/>
            <person name="Lee H.Y."/>
            <person name="Lee Y."/>
            <person name="Oh S."/>
            <person name="Lee J.H."/>
            <person name="Choi E."/>
            <person name="Choi E."/>
            <person name="Lee S.E."/>
            <person name="Jeon J."/>
            <person name="Kim H."/>
            <person name="Choi G."/>
            <person name="Song H."/>
            <person name="Lee J."/>
            <person name="Lee S.C."/>
            <person name="Kwon J.K."/>
            <person name="Lee H.Y."/>
            <person name="Koo N."/>
            <person name="Hong Y."/>
            <person name="Kim R.W."/>
            <person name="Kang W.H."/>
            <person name="Huh J.H."/>
            <person name="Kang B.C."/>
            <person name="Yang T.J."/>
            <person name="Lee Y.H."/>
            <person name="Bennetzen J.L."/>
            <person name="Choi D."/>
        </authorList>
    </citation>
    <scope>NUCLEOTIDE SEQUENCE [LARGE SCALE GENOMIC DNA]</scope>
    <source>
        <strain evidence="4">cv. CM334</strain>
    </source>
</reference>
<feature type="compositionally biased region" description="Pro residues" evidence="2">
    <location>
        <begin position="113"/>
        <end position="123"/>
    </location>
</feature>
<dbReference type="OrthoDB" id="670909at2759"/>
<dbReference type="Gramene" id="PHT74599">
    <property type="protein sequence ID" value="PHT74599"/>
    <property type="gene ID" value="T459_21876"/>
</dbReference>
<gene>
    <name evidence="3" type="ORF">T459_21876</name>
</gene>
<dbReference type="AlphaFoldDB" id="A0A1U8DVG9"/>
<proteinExistence type="predicted"/>
<dbReference type="EMBL" id="AYRZ02000008">
    <property type="protein sequence ID" value="PHT74599.1"/>
    <property type="molecule type" value="Genomic_DNA"/>
</dbReference>
<dbReference type="STRING" id="4072.A0A1U8DVG9"/>